<dbReference type="HAMAP" id="MF_00436">
    <property type="entry name" value="Hfq"/>
    <property type="match status" value="1"/>
</dbReference>
<dbReference type="Pfam" id="PF17209">
    <property type="entry name" value="Hfq"/>
    <property type="match status" value="1"/>
</dbReference>
<dbReference type="EMBL" id="LGUG01000004">
    <property type="protein sequence ID" value="KON96265.1"/>
    <property type="molecule type" value="Genomic_DNA"/>
</dbReference>
<keyword evidence="1 3" id="KW-0694">RNA-binding</keyword>
<evidence type="ECO:0000259" key="4">
    <source>
        <dbReference type="PROSITE" id="PS52002"/>
    </source>
</evidence>
<dbReference type="STRING" id="47500.AF333_13045"/>
<dbReference type="InterPro" id="IPR010920">
    <property type="entry name" value="LSM_dom_sf"/>
</dbReference>
<dbReference type="NCBIfam" id="TIGR02383">
    <property type="entry name" value="Hfq"/>
    <property type="match status" value="1"/>
</dbReference>
<evidence type="ECO:0000256" key="2">
    <source>
        <dbReference type="ARBA" id="ARBA00023016"/>
    </source>
</evidence>
<dbReference type="Proteomes" id="UP000182836">
    <property type="component" value="Unassembled WGS sequence"/>
</dbReference>
<keyword evidence="2 3" id="KW-0346">Stress response</keyword>
<dbReference type="GO" id="GO:0006355">
    <property type="term" value="P:regulation of DNA-templated transcription"/>
    <property type="evidence" value="ECO:0007669"/>
    <property type="project" value="InterPro"/>
</dbReference>
<sequence length="71" mass="8013">MEKAKLQEYFLNQLRTSKTPVTVFTTNGFQIRGIITSFDSYTVALQSENKQNILYKSAISTIVPLKPVTLS</sequence>
<comment type="similarity">
    <text evidence="3">Belongs to the Hfq family.</text>
</comment>
<dbReference type="InterPro" id="IPR047575">
    <property type="entry name" value="Sm"/>
</dbReference>
<name>A0A0D1VVF9_ANEMI</name>
<organism evidence="5 7">
    <name type="scientific">Aneurinibacillus migulanus</name>
    <name type="common">Bacillus migulanus</name>
    <dbReference type="NCBI Taxonomy" id="47500"/>
    <lineage>
        <taxon>Bacteria</taxon>
        <taxon>Bacillati</taxon>
        <taxon>Bacillota</taxon>
        <taxon>Bacilli</taxon>
        <taxon>Bacillales</taxon>
        <taxon>Paenibacillaceae</taxon>
        <taxon>Aneurinibacillus group</taxon>
        <taxon>Aneurinibacillus</taxon>
    </lineage>
</organism>
<dbReference type="GeneID" id="42306098"/>
<dbReference type="GO" id="GO:0003723">
    <property type="term" value="F:RNA binding"/>
    <property type="evidence" value="ECO:0007669"/>
    <property type="project" value="UniProtKB-UniRule"/>
</dbReference>
<dbReference type="CDD" id="cd01716">
    <property type="entry name" value="Hfq"/>
    <property type="match status" value="1"/>
</dbReference>
<protein>
    <recommendedName>
        <fullName evidence="3">RNA-binding protein Hfq</fullName>
    </recommendedName>
</protein>
<dbReference type="InterPro" id="IPR005001">
    <property type="entry name" value="Hfq"/>
</dbReference>
<evidence type="ECO:0000313" key="8">
    <source>
        <dbReference type="Proteomes" id="UP000182836"/>
    </source>
</evidence>
<comment type="subunit">
    <text evidence="3">Homohexamer.</text>
</comment>
<dbReference type="OrthoDB" id="2639139at2"/>
<dbReference type="AlphaFoldDB" id="A0A0D1VVF9"/>
<proteinExistence type="inferred from homology"/>
<reference evidence="6 8" key="2">
    <citation type="submission" date="2016-10" db="EMBL/GenBank/DDBJ databases">
        <authorList>
            <person name="de Groot N.N."/>
        </authorList>
    </citation>
    <scope>NUCLEOTIDE SEQUENCE [LARGE SCALE GENOMIC DNA]</scope>
    <source>
        <strain evidence="6 8">DSM 2895</strain>
    </source>
</reference>
<accession>A0A0D1VVF9</accession>
<dbReference type="PROSITE" id="PS52002">
    <property type="entry name" value="SM"/>
    <property type="match status" value="1"/>
</dbReference>
<reference evidence="5 7" key="1">
    <citation type="submission" date="2015-07" db="EMBL/GenBank/DDBJ databases">
        <title>Fjat-14205 dsm 2895.</title>
        <authorList>
            <person name="Liu B."/>
            <person name="Wang J."/>
            <person name="Zhu Y."/>
            <person name="Liu G."/>
            <person name="Chen Q."/>
            <person name="Chen Z."/>
            <person name="Lan J."/>
            <person name="Che J."/>
            <person name="Ge C."/>
            <person name="Shi H."/>
            <person name="Pan Z."/>
            <person name="Liu X."/>
        </authorList>
    </citation>
    <scope>NUCLEOTIDE SEQUENCE [LARGE SCALE GENOMIC DNA]</scope>
    <source>
        <strain evidence="5 7">DSM 2895</strain>
    </source>
</reference>
<gene>
    <name evidence="3" type="primary">hfq</name>
    <name evidence="5" type="ORF">AF333_13045</name>
    <name evidence="6" type="ORF">SAMN04487909_107186</name>
</gene>
<dbReference type="PANTHER" id="PTHR34772:SF1">
    <property type="entry name" value="RNA-BINDING PROTEIN HFQ"/>
    <property type="match status" value="1"/>
</dbReference>
<evidence type="ECO:0000256" key="3">
    <source>
        <dbReference type="HAMAP-Rule" id="MF_00436"/>
    </source>
</evidence>
<dbReference type="GO" id="GO:0045974">
    <property type="term" value="P:regulation of translation, ncRNA-mediated"/>
    <property type="evidence" value="ECO:0007669"/>
    <property type="project" value="TreeGrafter"/>
</dbReference>
<dbReference type="GO" id="GO:0005829">
    <property type="term" value="C:cytosol"/>
    <property type="evidence" value="ECO:0007669"/>
    <property type="project" value="TreeGrafter"/>
</dbReference>
<dbReference type="Gene3D" id="2.30.30.100">
    <property type="match status" value="1"/>
</dbReference>
<dbReference type="GO" id="GO:0043487">
    <property type="term" value="P:regulation of RNA stability"/>
    <property type="evidence" value="ECO:0007669"/>
    <property type="project" value="TreeGrafter"/>
</dbReference>
<keyword evidence="7" id="KW-1185">Reference proteome</keyword>
<dbReference type="Proteomes" id="UP000037269">
    <property type="component" value="Unassembled WGS sequence"/>
</dbReference>
<evidence type="ECO:0000313" key="7">
    <source>
        <dbReference type="Proteomes" id="UP000037269"/>
    </source>
</evidence>
<evidence type="ECO:0000313" key="6">
    <source>
        <dbReference type="EMBL" id="SDI77835.1"/>
    </source>
</evidence>
<dbReference type="EMBL" id="FNED01000007">
    <property type="protein sequence ID" value="SDI77835.1"/>
    <property type="molecule type" value="Genomic_DNA"/>
</dbReference>
<dbReference type="PATRIC" id="fig|47500.12.peg.1343"/>
<dbReference type="PANTHER" id="PTHR34772">
    <property type="entry name" value="RNA-BINDING PROTEIN HFQ"/>
    <property type="match status" value="1"/>
</dbReference>
<dbReference type="RefSeq" id="WP_043068990.1">
    <property type="nucleotide sequence ID" value="NZ_BJOA01000274.1"/>
</dbReference>
<feature type="domain" description="Sm" evidence="4">
    <location>
        <begin position="8"/>
        <end position="68"/>
    </location>
</feature>
<dbReference type="SUPFAM" id="SSF50182">
    <property type="entry name" value="Sm-like ribonucleoproteins"/>
    <property type="match status" value="1"/>
</dbReference>
<comment type="function">
    <text evidence="3">RNA chaperone that binds small regulatory RNA (sRNAs) and mRNAs to facilitate mRNA translational regulation in response to envelope stress, environmental stress and changes in metabolite concentrations. Also binds with high specificity to tRNAs.</text>
</comment>
<evidence type="ECO:0000256" key="1">
    <source>
        <dbReference type="ARBA" id="ARBA00022884"/>
    </source>
</evidence>
<evidence type="ECO:0000313" key="5">
    <source>
        <dbReference type="EMBL" id="KON96265.1"/>
    </source>
</evidence>